<dbReference type="Pfam" id="PF01161">
    <property type="entry name" value="PBP"/>
    <property type="match status" value="1"/>
</dbReference>
<dbReference type="STRING" id="5601.A0A0D2FSH1"/>
<dbReference type="Gene3D" id="3.90.280.10">
    <property type="entry name" value="PEBP-like"/>
    <property type="match status" value="1"/>
</dbReference>
<evidence type="ECO:0000313" key="2">
    <source>
        <dbReference type="EMBL" id="KIW69475.1"/>
    </source>
</evidence>
<evidence type="ECO:0000256" key="1">
    <source>
        <dbReference type="SAM" id="MobiDB-lite"/>
    </source>
</evidence>
<dbReference type="AlphaFoldDB" id="A0A0D2FSH1"/>
<gene>
    <name evidence="2" type="ORF">PV04_05350</name>
</gene>
<dbReference type="GO" id="GO:0030162">
    <property type="term" value="P:regulation of proteolysis"/>
    <property type="evidence" value="ECO:0007669"/>
    <property type="project" value="TreeGrafter"/>
</dbReference>
<name>A0A0D2FSH1_9EURO</name>
<protein>
    <recommendedName>
        <fullName evidence="4">YbhB/YbcL family Raf kinase inhibitor-like protein</fullName>
    </recommendedName>
</protein>
<dbReference type="CDD" id="cd00866">
    <property type="entry name" value="PEBP_euk"/>
    <property type="match status" value="1"/>
</dbReference>
<dbReference type="EMBL" id="KN846958">
    <property type="protein sequence ID" value="KIW69475.1"/>
    <property type="molecule type" value="Genomic_DNA"/>
</dbReference>
<organism evidence="2 3">
    <name type="scientific">Phialophora macrospora</name>
    <dbReference type="NCBI Taxonomy" id="1851006"/>
    <lineage>
        <taxon>Eukaryota</taxon>
        <taxon>Fungi</taxon>
        <taxon>Dikarya</taxon>
        <taxon>Ascomycota</taxon>
        <taxon>Pezizomycotina</taxon>
        <taxon>Eurotiomycetes</taxon>
        <taxon>Chaetothyriomycetidae</taxon>
        <taxon>Chaetothyriales</taxon>
        <taxon>Herpotrichiellaceae</taxon>
        <taxon>Phialophora</taxon>
    </lineage>
</organism>
<keyword evidence="3" id="KW-1185">Reference proteome</keyword>
<dbReference type="InterPro" id="IPR008914">
    <property type="entry name" value="PEBP"/>
</dbReference>
<proteinExistence type="predicted"/>
<evidence type="ECO:0008006" key="4">
    <source>
        <dbReference type="Google" id="ProtNLM"/>
    </source>
</evidence>
<dbReference type="InterPro" id="IPR036610">
    <property type="entry name" value="PEBP-like_sf"/>
</dbReference>
<dbReference type="GO" id="GO:0005543">
    <property type="term" value="F:phospholipid binding"/>
    <property type="evidence" value="ECO:0007669"/>
    <property type="project" value="TreeGrafter"/>
</dbReference>
<feature type="compositionally biased region" description="Polar residues" evidence="1">
    <location>
        <begin position="93"/>
        <end position="104"/>
    </location>
</feature>
<sequence length="175" mass="19249">MTDHPVFKSVSSLLEDKDESEVLQLTIGSRKIKPGELVPKREAQSIPTLVWDAPPGRKFVVISLDLDAPFPSFAPLSPVQHWLQAGFAASEPSSQSSALTSSNPPIAHWAGPGPPPISSPHRYVFLLYEQPEDVEAKIPTKAEFGIKDRMRWRLDEFEKKAGLGTALAATYFLSN</sequence>
<dbReference type="SUPFAM" id="SSF49777">
    <property type="entry name" value="PEBP-like"/>
    <property type="match status" value="1"/>
</dbReference>
<feature type="region of interest" description="Disordered" evidence="1">
    <location>
        <begin position="93"/>
        <end position="113"/>
    </location>
</feature>
<accession>A0A0D2FSH1</accession>
<dbReference type="GO" id="GO:0030414">
    <property type="term" value="F:peptidase inhibitor activity"/>
    <property type="evidence" value="ECO:0007669"/>
    <property type="project" value="TreeGrafter"/>
</dbReference>
<evidence type="ECO:0000313" key="3">
    <source>
        <dbReference type="Proteomes" id="UP000054266"/>
    </source>
</evidence>
<dbReference type="InterPro" id="IPR035810">
    <property type="entry name" value="PEBP_euk"/>
</dbReference>
<dbReference type="Proteomes" id="UP000054266">
    <property type="component" value="Unassembled WGS sequence"/>
</dbReference>
<dbReference type="GO" id="GO:0046578">
    <property type="term" value="P:regulation of Ras protein signal transduction"/>
    <property type="evidence" value="ECO:0007669"/>
    <property type="project" value="TreeGrafter"/>
</dbReference>
<dbReference type="HOGENOM" id="CLU_043994_7_0_1"/>
<dbReference type="PANTHER" id="PTHR11362">
    <property type="entry name" value="PHOSPHATIDYLETHANOLAMINE-BINDING PROTEIN"/>
    <property type="match status" value="1"/>
</dbReference>
<reference evidence="2 3" key="1">
    <citation type="submission" date="2015-01" db="EMBL/GenBank/DDBJ databases">
        <title>The Genome Sequence of Capronia semiimmersa CBS27337.</title>
        <authorList>
            <consortium name="The Broad Institute Genomics Platform"/>
            <person name="Cuomo C."/>
            <person name="de Hoog S."/>
            <person name="Gorbushina A."/>
            <person name="Stielow B."/>
            <person name="Teixiera M."/>
            <person name="Abouelleil A."/>
            <person name="Chapman S.B."/>
            <person name="Priest M."/>
            <person name="Young S.K."/>
            <person name="Wortman J."/>
            <person name="Nusbaum C."/>
            <person name="Birren B."/>
        </authorList>
    </citation>
    <scope>NUCLEOTIDE SEQUENCE [LARGE SCALE GENOMIC DNA]</scope>
    <source>
        <strain evidence="2 3">CBS 27337</strain>
    </source>
</reference>
<dbReference type="PANTHER" id="PTHR11362:SF78">
    <property type="entry name" value="PROTEASE INHIBITOR"/>
    <property type="match status" value="1"/>
</dbReference>